<proteinExistence type="predicted"/>
<sequence>MSIFDNNNQEKPNYQNLIEVVSSPVFEDKSNTISATALNELSIKLFIDSLVAMKTELSGKHKLENKEKTLSFYSGGKKVYERGRILSESCGRMSFRTLRGWVKSVPTENKGTSLTCLES</sequence>
<protein>
    <submittedName>
        <fullName evidence="1">Uncharacterized protein</fullName>
    </submittedName>
</protein>
<dbReference type="EMBL" id="JALBWM010000002">
    <property type="protein sequence ID" value="MCO1332815.1"/>
    <property type="molecule type" value="Genomic_DNA"/>
</dbReference>
<organism evidence="1 2">
    <name type="scientific">Microbulbifer okhotskensis</name>
    <dbReference type="NCBI Taxonomy" id="2926617"/>
    <lineage>
        <taxon>Bacteria</taxon>
        <taxon>Pseudomonadati</taxon>
        <taxon>Pseudomonadota</taxon>
        <taxon>Gammaproteobacteria</taxon>
        <taxon>Cellvibrionales</taxon>
        <taxon>Microbulbiferaceae</taxon>
        <taxon>Microbulbifer</taxon>
    </lineage>
</organism>
<accession>A0A9X2EJJ8</accession>
<reference evidence="1" key="1">
    <citation type="journal article" date="2022" name="Arch. Microbiol.">
        <title>Microbulbifer okhotskensis sp. nov., isolated from a deep bottom sediment of the Okhotsk Sea.</title>
        <authorList>
            <person name="Romanenko L."/>
            <person name="Kurilenko V."/>
            <person name="Otstavnykh N."/>
            <person name="Velansky P."/>
            <person name="Isaeva M."/>
            <person name="Mikhailov V."/>
        </authorList>
    </citation>
    <scope>NUCLEOTIDE SEQUENCE</scope>
    <source>
        <strain evidence="1">OS29</strain>
    </source>
</reference>
<gene>
    <name evidence="1" type="ORF">MO867_00555</name>
</gene>
<keyword evidence="2" id="KW-1185">Reference proteome</keyword>
<dbReference type="Proteomes" id="UP001139028">
    <property type="component" value="Unassembled WGS sequence"/>
</dbReference>
<comment type="caution">
    <text evidence="1">The sequence shown here is derived from an EMBL/GenBank/DDBJ whole genome shotgun (WGS) entry which is preliminary data.</text>
</comment>
<evidence type="ECO:0000313" key="2">
    <source>
        <dbReference type="Proteomes" id="UP001139028"/>
    </source>
</evidence>
<evidence type="ECO:0000313" key="1">
    <source>
        <dbReference type="EMBL" id="MCO1332815.1"/>
    </source>
</evidence>
<dbReference type="RefSeq" id="WP_252463987.1">
    <property type="nucleotide sequence ID" value="NZ_JALBWM010000002.1"/>
</dbReference>
<dbReference type="AlphaFoldDB" id="A0A9X2EJJ8"/>
<name>A0A9X2EJJ8_9GAMM</name>